<feature type="domain" description="PTS EIIA type-4" evidence="6">
    <location>
        <begin position="4"/>
        <end position="125"/>
    </location>
</feature>
<name>A0A2T0WAF6_9LACT</name>
<accession>A0A2T0WAF6</accession>
<dbReference type="InterPro" id="IPR039643">
    <property type="entry name" value="DhaM"/>
</dbReference>
<dbReference type="GO" id="GO:0047324">
    <property type="term" value="F:phosphoenolpyruvate-glycerone phosphotransferase activity"/>
    <property type="evidence" value="ECO:0007669"/>
    <property type="project" value="UniProtKB-EC"/>
</dbReference>
<dbReference type="AlphaFoldDB" id="A0A2T0WAF6"/>
<gene>
    <name evidence="7" type="ORF">CLV38_103100</name>
</gene>
<dbReference type="RefSeq" id="WP_106191069.1">
    <property type="nucleotide sequence ID" value="NZ_PVTO01000003.1"/>
</dbReference>
<dbReference type="GO" id="GO:0019563">
    <property type="term" value="P:glycerol catabolic process"/>
    <property type="evidence" value="ECO:0007669"/>
    <property type="project" value="InterPro"/>
</dbReference>
<dbReference type="OrthoDB" id="7065393at2"/>
<reference evidence="7 8" key="1">
    <citation type="submission" date="2018-03" db="EMBL/GenBank/DDBJ databases">
        <title>Genomic Encyclopedia of Archaeal and Bacterial Type Strains, Phase II (KMG-II): from individual species to whole genera.</title>
        <authorList>
            <person name="Goeker M."/>
        </authorList>
    </citation>
    <scope>NUCLEOTIDE SEQUENCE [LARGE SCALE GENOMIC DNA]</scope>
    <source>
        <strain evidence="7 8">DSM 13175</strain>
    </source>
</reference>
<dbReference type="InterPro" id="IPR036662">
    <property type="entry name" value="PTS_EIIA_man-typ_sf"/>
</dbReference>
<evidence type="ECO:0000256" key="5">
    <source>
        <dbReference type="ARBA" id="ARBA00046577"/>
    </source>
</evidence>
<dbReference type="GO" id="GO:0016020">
    <property type="term" value="C:membrane"/>
    <property type="evidence" value="ECO:0007669"/>
    <property type="project" value="InterPro"/>
</dbReference>
<sequence>MTKSTGILLVSHVKEVAEGLTRLLDQVAGDVTIKTAGGSEDGGIGTSFDLIAETLESFEEKTIFCFFDLGSAQMNLEMAIETSDKDVQLMKTAFIEGAYTGASLLQAEVDPDEISRQLKKLVIKD</sequence>
<dbReference type="EMBL" id="PVTO01000003">
    <property type="protein sequence ID" value="PRY83677.1"/>
    <property type="molecule type" value="Genomic_DNA"/>
</dbReference>
<keyword evidence="4" id="KW-0808">Transferase</keyword>
<evidence type="ECO:0000259" key="6">
    <source>
        <dbReference type="PROSITE" id="PS51096"/>
    </source>
</evidence>
<comment type="caution">
    <text evidence="7">The sequence shown here is derived from an EMBL/GenBank/DDBJ whole genome shotgun (WGS) entry which is preliminary data.</text>
</comment>
<protein>
    <recommendedName>
        <fullName evidence="3">phosphoenolpyruvate--glycerone phosphotransferase</fullName>
        <ecNumber evidence="3">2.7.1.121</ecNumber>
    </recommendedName>
</protein>
<keyword evidence="8" id="KW-1185">Reference proteome</keyword>
<dbReference type="InterPro" id="IPR004701">
    <property type="entry name" value="PTS_EIIA_man-typ"/>
</dbReference>
<dbReference type="PROSITE" id="PS51096">
    <property type="entry name" value="PTS_EIIA_TYPE_4"/>
    <property type="match status" value="1"/>
</dbReference>
<dbReference type="Proteomes" id="UP000238205">
    <property type="component" value="Unassembled WGS sequence"/>
</dbReference>
<evidence type="ECO:0000256" key="1">
    <source>
        <dbReference type="ARBA" id="ARBA00001113"/>
    </source>
</evidence>
<dbReference type="PANTHER" id="PTHR38594">
    <property type="entry name" value="PEP-DEPENDENT DIHYDROXYACETONE KINASE, PHOSPHORYL DONOR SUBUNIT DHAM"/>
    <property type="match status" value="1"/>
</dbReference>
<organism evidence="7 8">
    <name type="scientific">Alkalibacterium olivapovliticus</name>
    <dbReference type="NCBI Taxonomy" id="99907"/>
    <lineage>
        <taxon>Bacteria</taxon>
        <taxon>Bacillati</taxon>
        <taxon>Bacillota</taxon>
        <taxon>Bacilli</taxon>
        <taxon>Lactobacillales</taxon>
        <taxon>Carnobacteriaceae</taxon>
        <taxon>Alkalibacterium</taxon>
    </lineage>
</organism>
<evidence type="ECO:0000313" key="7">
    <source>
        <dbReference type="EMBL" id="PRY83677.1"/>
    </source>
</evidence>
<keyword evidence="7" id="KW-0418">Kinase</keyword>
<dbReference type="GO" id="GO:0009401">
    <property type="term" value="P:phosphoenolpyruvate-dependent sugar phosphotransferase system"/>
    <property type="evidence" value="ECO:0007669"/>
    <property type="project" value="InterPro"/>
</dbReference>
<comment type="subunit">
    <text evidence="5">Homodimer. The dihydroxyacetone kinase complex is composed of a homodimer of DhaM, a homodimer of DhaK and the subunit DhaL.</text>
</comment>
<evidence type="ECO:0000256" key="2">
    <source>
        <dbReference type="ARBA" id="ARBA00002788"/>
    </source>
</evidence>
<comment type="catalytic activity">
    <reaction evidence="1">
        <text>dihydroxyacetone + phosphoenolpyruvate = dihydroxyacetone phosphate + pyruvate</text>
        <dbReference type="Rhea" id="RHEA:18381"/>
        <dbReference type="ChEBI" id="CHEBI:15361"/>
        <dbReference type="ChEBI" id="CHEBI:16016"/>
        <dbReference type="ChEBI" id="CHEBI:57642"/>
        <dbReference type="ChEBI" id="CHEBI:58702"/>
        <dbReference type="EC" id="2.7.1.121"/>
    </reaction>
</comment>
<dbReference type="EC" id="2.7.1.121" evidence="3"/>
<evidence type="ECO:0000313" key="8">
    <source>
        <dbReference type="Proteomes" id="UP000238205"/>
    </source>
</evidence>
<comment type="function">
    <text evidence="2">Component of the dihydroxyacetone kinase complex, which is responsible for the phosphoenolpyruvate (PEP)-dependent phosphorylation of dihydroxyacetone. DhaM serves as the phosphoryl donor. Is phosphorylated by phosphoenolpyruvate in an EI- and HPr-dependent reaction, and a phosphorelay system on histidine residues finally leads to phosphoryl transfer to DhaL and dihydroxyacetone.</text>
</comment>
<dbReference type="NCBIfam" id="TIGR02364">
    <property type="entry name" value="dha_pts"/>
    <property type="match status" value="1"/>
</dbReference>
<evidence type="ECO:0000256" key="4">
    <source>
        <dbReference type="ARBA" id="ARBA00022679"/>
    </source>
</evidence>
<dbReference type="InterPro" id="IPR012844">
    <property type="entry name" value="DhaM_N"/>
</dbReference>
<dbReference type="SUPFAM" id="SSF53062">
    <property type="entry name" value="PTS system fructose IIA component-like"/>
    <property type="match status" value="1"/>
</dbReference>
<proteinExistence type="predicted"/>
<dbReference type="PANTHER" id="PTHR38594:SF1">
    <property type="entry name" value="PEP-DEPENDENT DIHYDROXYACETONE KINASE, PHOSPHORYL DONOR SUBUNIT DHAM"/>
    <property type="match status" value="1"/>
</dbReference>
<dbReference type="Pfam" id="PF03610">
    <property type="entry name" value="EIIA-man"/>
    <property type="match status" value="1"/>
</dbReference>
<evidence type="ECO:0000256" key="3">
    <source>
        <dbReference type="ARBA" id="ARBA00012095"/>
    </source>
</evidence>
<dbReference type="Gene3D" id="3.40.50.510">
    <property type="entry name" value="Phosphotransferase system, mannose-type IIA component"/>
    <property type="match status" value="1"/>
</dbReference>